<name>A0A6M1RQD4_9BACT</name>
<reference evidence="1 2" key="1">
    <citation type="submission" date="2020-02" db="EMBL/GenBank/DDBJ databases">
        <title>Draft genome sequence of Limisphaera ngatamarikiensis NGM72.4T, a thermophilic Verrucomicrobia grouped in subdivision 3.</title>
        <authorList>
            <person name="Carere C.R."/>
            <person name="Steen J."/>
            <person name="Hugenholtz P."/>
            <person name="Stott M.B."/>
        </authorList>
    </citation>
    <scope>NUCLEOTIDE SEQUENCE [LARGE SCALE GENOMIC DNA]</scope>
    <source>
        <strain evidence="1 2">NGM72.4</strain>
    </source>
</reference>
<evidence type="ECO:0008006" key="3">
    <source>
        <dbReference type="Google" id="ProtNLM"/>
    </source>
</evidence>
<keyword evidence="2" id="KW-1185">Reference proteome</keyword>
<evidence type="ECO:0000313" key="2">
    <source>
        <dbReference type="Proteomes" id="UP000477311"/>
    </source>
</evidence>
<accession>A0A6M1RQD4</accession>
<dbReference type="AlphaFoldDB" id="A0A6M1RQD4"/>
<dbReference type="EMBL" id="JAAKYA010000071">
    <property type="protein sequence ID" value="NGO39749.1"/>
    <property type="molecule type" value="Genomic_DNA"/>
</dbReference>
<sequence>MGEIAAFVNRGASSITPAVVEKVLRHLPQWKLEFTQIREPQFPHLVDQLEFLADAVEDVAEGVYKDLPYYALAQATFALIYAHKRVGIIPDSILNLGRADDSAVVRAVLIQNEKAFALYAASRNLDWSRITSEP</sequence>
<gene>
    <name evidence="1" type="ORF">G4L39_10135</name>
</gene>
<evidence type="ECO:0000313" key="1">
    <source>
        <dbReference type="EMBL" id="NGO39749.1"/>
    </source>
</evidence>
<organism evidence="1 2">
    <name type="scientific">Limisphaera ngatamarikiensis</name>
    <dbReference type="NCBI Taxonomy" id="1324935"/>
    <lineage>
        <taxon>Bacteria</taxon>
        <taxon>Pseudomonadati</taxon>
        <taxon>Verrucomicrobiota</taxon>
        <taxon>Verrucomicrobiia</taxon>
        <taxon>Limisphaerales</taxon>
        <taxon>Limisphaeraceae</taxon>
        <taxon>Limisphaera</taxon>
    </lineage>
</organism>
<dbReference type="Proteomes" id="UP000477311">
    <property type="component" value="Unassembled WGS sequence"/>
</dbReference>
<proteinExistence type="predicted"/>
<comment type="caution">
    <text evidence="1">The sequence shown here is derived from an EMBL/GenBank/DDBJ whole genome shotgun (WGS) entry which is preliminary data.</text>
</comment>
<dbReference type="RefSeq" id="WP_165107958.1">
    <property type="nucleotide sequence ID" value="NZ_JAAKYA010000071.1"/>
</dbReference>
<protein>
    <recommendedName>
        <fullName evidence="3">DUF1232 domain-containing protein</fullName>
    </recommendedName>
</protein>